<feature type="transmembrane region" description="Helical" evidence="7">
    <location>
        <begin position="55"/>
        <end position="75"/>
    </location>
</feature>
<feature type="domain" description="Major facilitator superfamily (MFS) profile" evidence="8">
    <location>
        <begin position="1"/>
        <end position="408"/>
    </location>
</feature>
<comment type="subcellular location">
    <subcellularLocation>
        <location evidence="1">Cell membrane</location>
        <topology evidence="1">Multi-pass membrane protein</topology>
    </subcellularLocation>
</comment>
<dbReference type="Pfam" id="PF05977">
    <property type="entry name" value="MFS_3"/>
    <property type="match status" value="1"/>
</dbReference>
<comment type="caution">
    <text evidence="9">The sequence shown here is derived from an EMBL/GenBank/DDBJ whole genome shotgun (WGS) entry which is preliminary data.</text>
</comment>
<dbReference type="InterPro" id="IPR020846">
    <property type="entry name" value="MFS_dom"/>
</dbReference>
<keyword evidence="3" id="KW-1003">Cell membrane</keyword>
<feature type="transmembrane region" description="Helical" evidence="7">
    <location>
        <begin position="261"/>
        <end position="284"/>
    </location>
</feature>
<feature type="transmembrane region" description="Helical" evidence="7">
    <location>
        <begin position="163"/>
        <end position="196"/>
    </location>
</feature>
<evidence type="ECO:0000256" key="5">
    <source>
        <dbReference type="ARBA" id="ARBA00022989"/>
    </source>
</evidence>
<keyword evidence="10" id="KW-1185">Reference proteome</keyword>
<dbReference type="AlphaFoldDB" id="A0A944HD09"/>
<keyword evidence="4 7" id="KW-0812">Transmembrane</keyword>
<proteinExistence type="predicted"/>
<evidence type="ECO:0000256" key="6">
    <source>
        <dbReference type="ARBA" id="ARBA00023136"/>
    </source>
</evidence>
<dbReference type="InterPro" id="IPR010290">
    <property type="entry name" value="TM_effector"/>
</dbReference>
<dbReference type="Gene3D" id="1.20.1250.20">
    <property type="entry name" value="MFS general substrate transporter like domains"/>
    <property type="match status" value="1"/>
</dbReference>
<dbReference type="GO" id="GO:0005886">
    <property type="term" value="C:plasma membrane"/>
    <property type="evidence" value="ECO:0007669"/>
    <property type="project" value="UniProtKB-SubCell"/>
</dbReference>
<feature type="transmembrane region" description="Helical" evidence="7">
    <location>
        <begin position="296"/>
        <end position="314"/>
    </location>
</feature>
<dbReference type="RefSeq" id="WP_214361403.1">
    <property type="nucleotide sequence ID" value="NZ_JAEKFT010000010.1"/>
</dbReference>
<evidence type="ECO:0000256" key="2">
    <source>
        <dbReference type="ARBA" id="ARBA00022448"/>
    </source>
</evidence>
<accession>A0A944HD09</accession>
<keyword evidence="6 7" id="KW-0472">Membrane</keyword>
<evidence type="ECO:0000313" key="10">
    <source>
        <dbReference type="Proteomes" id="UP000694660"/>
    </source>
</evidence>
<feature type="transmembrane region" description="Helical" evidence="7">
    <location>
        <begin position="26"/>
        <end position="48"/>
    </location>
</feature>
<dbReference type="GO" id="GO:0022857">
    <property type="term" value="F:transmembrane transporter activity"/>
    <property type="evidence" value="ECO:0007669"/>
    <property type="project" value="InterPro"/>
</dbReference>
<evidence type="ECO:0000256" key="4">
    <source>
        <dbReference type="ARBA" id="ARBA00022692"/>
    </source>
</evidence>
<dbReference type="PROSITE" id="PS50850">
    <property type="entry name" value="MFS"/>
    <property type="match status" value="1"/>
</dbReference>
<protein>
    <submittedName>
        <fullName evidence="9">MFS transporter</fullName>
    </submittedName>
</protein>
<dbReference type="PANTHER" id="PTHR23513:SF11">
    <property type="entry name" value="STAPHYLOFERRIN A TRANSPORTER"/>
    <property type="match status" value="1"/>
</dbReference>
<evidence type="ECO:0000256" key="7">
    <source>
        <dbReference type="SAM" id="Phobius"/>
    </source>
</evidence>
<keyword evidence="2" id="KW-0813">Transport</keyword>
<evidence type="ECO:0000259" key="8">
    <source>
        <dbReference type="PROSITE" id="PS50850"/>
    </source>
</evidence>
<evidence type="ECO:0000313" key="9">
    <source>
        <dbReference type="EMBL" id="MBT0961646.1"/>
    </source>
</evidence>
<name>A0A944HD09_DENI1</name>
<evidence type="ECO:0000256" key="1">
    <source>
        <dbReference type="ARBA" id="ARBA00004651"/>
    </source>
</evidence>
<gene>
    <name evidence="9" type="ORF">I8J34_10735</name>
</gene>
<dbReference type="PANTHER" id="PTHR23513">
    <property type="entry name" value="INTEGRAL MEMBRANE EFFLUX PROTEIN-RELATED"/>
    <property type="match status" value="1"/>
</dbReference>
<reference evidence="10" key="1">
    <citation type="journal article" date="2022" name="ISME J.">
        <title>Genetic and phylogenetic analysis of dissimilatory iodate-reducing bacteria identifies potential niches across the world's oceans.</title>
        <authorList>
            <person name="Reyes-Umana V."/>
            <person name="Henning Z."/>
            <person name="Lee K."/>
            <person name="Barnum T.P."/>
            <person name="Coates J.D."/>
        </authorList>
    </citation>
    <scope>NUCLEOTIDE SEQUENCE [LARGE SCALE GENOMIC DNA]</scope>
    <source>
        <strain evidence="10">IR12</strain>
    </source>
</reference>
<sequence length="534" mass="57942">MTETGPDATSTSPFLPLADPVFRSLWAVWLAANLCLWMNDVAAAWLMIALSGTPLMVALVQSASTLPVFLFGVPSGALADIVDRRRYLMFTQFWVAAVALLICLAMAFDLMSPGVLLVLTFANGLGLAMRWPVFAAVIAELVPREQLPVATALSGMAMNTSRILGPLLAGMLIATLGPVAVFALNAMVSVLAGAAIYRWRRPRVVTALPSERFFGAIRVGLQHVRASTRMRAVLRRAFAFAFSSIALLAMLPLLAKQQYGGGAQTFTILMAAMGGGAICGAMLLPRIRRRFGRDRLVDLGCVLHASAAVGAALAPNLYVALPALFAGGLGWISTANALNVSAHFALPDWVRARGMAFYQMAMMGGNALGAACWGQVAGSFSLRTGLLAAACATVVGWLLTRRLPILGDPEEGPLMPPVWKAPEAAIPIDFRRGPVQVTVEYRIDPARADDFVQLMSESRRVWLQNGVLSWNLLRDVSDSGRFFEQFVDESWADYLRRHERITATHVALKRQKLSFHRPEAQPMVTRCIAERIPR</sequence>
<evidence type="ECO:0000256" key="3">
    <source>
        <dbReference type="ARBA" id="ARBA00022475"/>
    </source>
</evidence>
<feature type="transmembrane region" description="Helical" evidence="7">
    <location>
        <begin position="87"/>
        <end position="108"/>
    </location>
</feature>
<dbReference type="InterPro" id="IPR036259">
    <property type="entry name" value="MFS_trans_sf"/>
</dbReference>
<dbReference type="CDD" id="cd06173">
    <property type="entry name" value="MFS_MefA_like"/>
    <property type="match status" value="1"/>
</dbReference>
<dbReference type="EMBL" id="JAEKFT010000010">
    <property type="protein sequence ID" value="MBT0961646.1"/>
    <property type="molecule type" value="Genomic_DNA"/>
</dbReference>
<feature type="transmembrane region" description="Helical" evidence="7">
    <location>
        <begin position="237"/>
        <end position="255"/>
    </location>
</feature>
<dbReference type="Proteomes" id="UP000694660">
    <property type="component" value="Unassembled WGS sequence"/>
</dbReference>
<dbReference type="SUPFAM" id="SSF103473">
    <property type="entry name" value="MFS general substrate transporter"/>
    <property type="match status" value="1"/>
</dbReference>
<keyword evidence="5 7" id="KW-1133">Transmembrane helix</keyword>
<organism evidence="9 10">
    <name type="scientific">Denitromonas iodatirespirans</name>
    <dbReference type="NCBI Taxonomy" id="2795389"/>
    <lineage>
        <taxon>Bacteria</taxon>
        <taxon>Pseudomonadati</taxon>
        <taxon>Pseudomonadota</taxon>
        <taxon>Betaproteobacteria</taxon>
        <taxon>Rhodocyclales</taxon>
        <taxon>Zoogloeaceae</taxon>
        <taxon>Denitromonas</taxon>
    </lineage>
</organism>